<reference evidence="3" key="2">
    <citation type="submission" date="2017-02" db="EMBL/GenBank/DDBJ databases">
        <authorList>
            <person name="Peterson S.W."/>
        </authorList>
    </citation>
    <scope>NUCLEOTIDE SEQUENCE</scope>
</reference>
<dbReference type="EMBL" id="KY659296">
    <property type="protein sequence ID" value="ARS01397.1"/>
    <property type="molecule type" value="mRNA"/>
</dbReference>
<evidence type="ECO:0000313" key="3">
    <source>
        <dbReference type="EMBL" id="ARS01397.1"/>
    </source>
</evidence>
<proteinExistence type="evidence at transcript level"/>
<reference evidence="3" key="1">
    <citation type="journal article" date="2017" name="Peptides">
        <title>Neuropeptides predicted from the transcriptome analysis of the gray garden slug Deroceras reticulatum.</title>
        <authorList>
            <person name="Ahn S.J."/>
            <person name="Martin R."/>
            <person name="Rao S."/>
            <person name="Choi M.Y."/>
        </authorList>
    </citation>
    <scope>NUCLEOTIDE SEQUENCE</scope>
</reference>
<sequence>MLMNLISVVVALLVAMTCSVCSEKAVHETAIQSADYVNSHSDHHAQKRMAPNSPTEEDEELLLRDDGLEDLPAQEDLVDKRGSLFRFGKRQGGSLLRFGKRGSLFRFGKRQGGTLFRFGKRGGALFRFGRSGPAENSFDGLKESDIEFLRNLYGHQAEYGYSPLNQDGAAEKRGIDSFHWGSESEK</sequence>
<dbReference type="AlphaFoldDB" id="A0A1X9WEH1"/>
<keyword evidence="2" id="KW-0732">Signal</keyword>
<accession>A0A1X9WEH1</accession>
<evidence type="ECO:0000256" key="2">
    <source>
        <dbReference type="SAM" id="SignalP"/>
    </source>
</evidence>
<organism evidence="3">
    <name type="scientific">Deroceras reticulatum</name>
    <name type="common">Gray garden slug</name>
    <dbReference type="NCBI Taxonomy" id="145610"/>
    <lineage>
        <taxon>Eukaryota</taxon>
        <taxon>Metazoa</taxon>
        <taxon>Spiralia</taxon>
        <taxon>Lophotrochozoa</taxon>
        <taxon>Mollusca</taxon>
        <taxon>Gastropoda</taxon>
        <taxon>Heterobranchia</taxon>
        <taxon>Euthyneura</taxon>
        <taxon>Panpulmonata</taxon>
        <taxon>Eupulmonata</taxon>
        <taxon>Stylommatophora</taxon>
        <taxon>Helicina</taxon>
        <taxon>Limacoidea</taxon>
        <taxon>Agriolimacidae</taxon>
        <taxon>Deroceras</taxon>
    </lineage>
</organism>
<protein>
    <submittedName>
        <fullName evidence="3">Lfrfamide 1</fullName>
    </submittedName>
</protein>
<feature type="signal peptide" evidence="2">
    <location>
        <begin position="1"/>
        <end position="22"/>
    </location>
</feature>
<feature type="region of interest" description="Disordered" evidence="1">
    <location>
        <begin position="37"/>
        <end position="59"/>
    </location>
</feature>
<evidence type="ECO:0000256" key="1">
    <source>
        <dbReference type="SAM" id="MobiDB-lite"/>
    </source>
</evidence>
<feature type="chain" id="PRO_5012259660" evidence="2">
    <location>
        <begin position="23"/>
        <end position="186"/>
    </location>
</feature>
<name>A0A1X9WEH1_DERRE</name>